<keyword evidence="3" id="KW-1185">Reference proteome</keyword>
<organism evidence="2 3">
    <name type="scientific">Cnuibacter physcomitrellae</name>
    <dbReference type="NCBI Taxonomy" id="1619308"/>
    <lineage>
        <taxon>Bacteria</taxon>
        <taxon>Bacillati</taxon>
        <taxon>Actinomycetota</taxon>
        <taxon>Actinomycetes</taxon>
        <taxon>Micrococcales</taxon>
        <taxon>Microbacteriaceae</taxon>
        <taxon>Cnuibacter</taxon>
    </lineage>
</organism>
<dbReference type="Proteomes" id="UP000192775">
    <property type="component" value="Chromosome"/>
</dbReference>
<gene>
    <name evidence="2" type="ORF">B5808_16240</name>
</gene>
<feature type="compositionally biased region" description="Acidic residues" evidence="1">
    <location>
        <begin position="47"/>
        <end position="61"/>
    </location>
</feature>
<dbReference type="EMBL" id="CP020715">
    <property type="protein sequence ID" value="ARJ06599.1"/>
    <property type="molecule type" value="Genomic_DNA"/>
</dbReference>
<protein>
    <submittedName>
        <fullName evidence="2">Uncharacterized protein</fullName>
    </submittedName>
</protein>
<evidence type="ECO:0000256" key="1">
    <source>
        <dbReference type="SAM" id="MobiDB-lite"/>
    </source>
</evidence>
<accession>A0A1X9LTS3</accession>
<dbReference type="KEGG" id="cphy:B5808_16240"/>
<evidence type="ECO:0000313" key="3">
    <source>
        <dbReference type="Proteomes" id="UP000192775"/>
    </source>
</evidence>
<dbReference type="RefSeq" id="WP_085020737.1">
    <property type="nucleotide sequence ID" value="NZ_BMHD01000001.1"/>
</dbReference>
<name>A0A1X9LTS3_9MICO</name>
<proteinExistence type="predicted"/>
<evidence type="ECO:0000313" key="2">
    <source>
        <dbReference type="EMBL" id="ARJ06599.1"/>
    </source>
</evidence>
<feature type="region of interest" description="Disordered" evidence="1">
    <location>
        <begin position="1"/>
        <end position="70"/>
    </location>
</feature>
<sequence length="70" mass="7626">MSDTNVPDDTSPDDRDFADDPETQQRLKEENDRDLGVDPFFAGADITESDGPDLEAGDDLDTGAGLPRRD</sequence>
<reference evidence="2 3" key="1">
    <citation type="submission" date="2017-04" db="EMBL/GenBank/DDBJ databases">
        <authorList>
            <person name="Afonso C.L."/>
            <person name="Miller P.J."/>
            <person name="Scott M.A."/>
            <person name="Spackman E."/>
            <person name="Goraichik I."/>
            <person name="Dimitrov K.M."/>
            <person name="Suarez D.L."/>
            <person name="Swayne D.E."/>
        </authorList>
    </citation>
    <scope>NUCLEOTIDE SEQUENCE [LARGE SCALE GENOMIC DNA]</scope>
    <source>
        <strain evidence="3">XA(T)</strain>
    </source>
</reference>
<dbReference type="AlphaFoldDB" id="A0A1X9LTS3"/>
<feature type="compositionally biased region" description="Basic and acidic residues" evidence="1">
    <location>
        <begin position="23"/>
        <end position="36"/>
    </location>
</feature>